<keyword evidence="9" id="KW-1185">Reference proteome</keyword>
<dbReference type="InterPro" id="IPR007848">
    <property type="entry name" value="Small_mtfrase_dom"/>
</dbReference>
<keyword evidence="1 5" id="KW-0489">Methyltransferase</keyword>
<dbReference type="InterPro" id="IPR019874">
    <property type="entry name" value="RF_methyltr_PrmC"/>
</dbReference>
<protein>
    <recommendedName>
        <fullName evidence="5">Release factor glutamine methyltransferase</fullName>
        <shortName evidence="5">RF MTase</shortName>
        <ecNumber evidence="5">2.1.1.297</ecNumber>
    </recommendedName>
    <alternativeName>
        <fullName evidence="5">N5-glutamine methyltransferase PrmC</fullName>
    </alternativeName>
    <alternativeName>
        <fullName evidence="5">Protein-(glutamine-N5) MTase PrmC</fullName>
    </alternativeName>
    <alternativeName>
        <fullName evidence="5">Protein-glutamine N-methyltransferase PrmC</fullName>
    </alternativeName>
</protein>
<dbReference type="PANTHER" id="PTHR18895:SF74">
    <property type="entry name" value="MTRF1L RELEASE FACTOR GLUTAMINE METHYLTRANSFERASE"/>
    <property type="match status" value="1"/>
</dbReference>
<feature type="domain" description="Methyltransferase small" evidence="6">
    <location>
        <begin position="97"/>
        <end position="189"/>
    </location>
</feature>
<evidence type="ECO:0000256" key="3">
    <source>
        <dbReference type="ARBA" id="ARBA00022691"/>
    </source>
</evidence>
<dbReference type="Pfam" id="PF17827">
    <property type="entry name" value="PrmC_N"/>
    <property type="match status" value="1"/>
</dbReference>
<evidence type="ECO:0000256" key="4">
    <source>
        <dbReference type="ARBA" id="ARBA00048391"/>
    </source>
</evidence>
<comment type="caution">
    <text evidence="5">Lacks conserved residue(s) required for the propagation of feature annotation.</text>
</comment>
<dbReference type="CDD" id="cd02440">
    <property type="entry name" value="AdoMet_MTases"/>
    <property type="match status" value="1"/>
</dbReference>
<dbReference type="InterPro" id="IPR050320">
    <property type="entry name" value="N5-glutamine_MTase"/>
</dbReference>
<dbReference type="InterPro" id="IPR029063">
    <property type="entry name" value="SAM-dependent_MTases_sf"/>
</dbReference>
<feature type="binding site" evidence="5">
    <location>
        <position position="183"/>
    </location>
    <ligand>
        <name>S-adenosyl-L-methionine</name>
        <dbReference type="ChEBI" id="CHEBI:59789"/>
    </ligand>
</feature>
<dbReference type="NCBIfam" id="TIGR03534">
    <property type="entry name" value="RF_mod_PrmC"/>
    <property type="match status" value="1"/>
</dbReference>
<reference evidence="8 9" key="1">
    <citation type="submission" date="2020-08" db="EMBL/GenBank/DDBJ databases">
        <title>Genome public.</title>
        <authorList>
            <person name="Liu C."/>
            <person name="Sun Q."/>
        </authorList>
    </citation>
    <scope>NUCLEOTIDE SEQUENCE [LARGE SCALE GENOMIC DNA]</scope>
    <source>
        <strain evidence="8 9">NSJ-46</strain>
    </source>
</reference>
<dbReference type="Gene3D" id="3.40.50.150">
    <property type="entry name" value="Vaccinia Virus protein VP39"/>
    <property type="match status" value="1"/>
</dbReference>
<evidence type="ECO:0000256" key="1">
    <source>
        <dbReference type="ARBA" id="ARBA00022603"/>
    </source>
</evidence>
<dbReference type="EC" id="2.1.1.297" evidence="5"/>
<evidence type="ECO:0000259" key="7">
    <source>
        <dbReference type="Pfam" id="PF17827"/>
    </source>
</evidence>
<dbReference type="InterPro" id="IPR002052">
    <property type="entry name" value="DNA_methylase_N6_adenine_CS"/>
</dbReference>
<comment type="caution">
    <text evidence="8">The sequence shown here is derived from an EMBL/GenBank/DDBJ whole genome shotgun (WGS) entry which is preliminary data.</text>
</comment>
<dbReference type="PROSITE" id="PS00092">
    <property type="entry name" value="N6_MTASE"/>
    <property type="match status" value="1"/>
</dbReference>
<dbReference type="GO" id="GO:0032259">
    <property type="term" value="P:methylation"/>
    <property type="evidence" value="ECO:0007669"/>
    <property type="project" value="UniProtKB-KW"/>
</dbReference>
<gene>
    <name evidence="5 8" type="primary">prmC</name>
    <name evidence="8" type="ORF">H8716_10415</name>
</gene>
<keyword evidence="2 5" id="KW-0808">Transferase</keyword>
<comment type="similarity">
    <text evidence="5">Belongs to the protein N5-glutamine methyltransferase family. PrmC subfamily.</text>
</comment>
<evidence type="ECO:0000256" key="2">
    <source>
        <dbReference type="ARBA" id="ARBA00022679"/>
    </source>
</evidence>
<evidence type="ECO:0000256" key="5">
    <source>
        <dbReference type="HAMAP-Rule" id="MF_02126"/>
    </source>
</evidence>
<dbReference type="GO" id="GO:0102559">
    <property type="term" value="F:peptide chain release factor N(5)-glutamine methyltransferase activity"/>
    <property type="evidence" value="ECO:0007669"/>
    <property type="project" value="UniProtKB-EC"/>
</dbReference>
<feature type="binding site" evidence="5">
    <location>
        <begin position="183"/>
        <end position="186"/>
    </location>
    <ligand>
        <name>substrate</name>
    </ligand>
</feature>
<evidence type="ECO:0000313" key="9">
    <source>
        <dbReference type="Proteomes" id="UP000657421"/>
    </source>
</evidence>
<dbReference type="Pfam" id="PF05175">
    <property type="entry name" value="MTS"/>
    <property type="match status" value="1"/>
</dbReference>
<organism evidence="8 9">
    <name type="scientific">Jingyaoa shaoxingensis</name>
    <dbReference type="NCBI Taxonomy" id="2763671"/>
    <lineage>
        <taxon>Bacteria</taxon>
        <taxon>Bacillati</taxon>
        <taxon>Bacillota</taxon>
        <taxon>Clostridia</taxon>
        <taxon>Lachnospirales</taxon>
        <taxon>Lachnospiraceae</taxon>
        <taxon>Jingyaoa</taxon>
    </lineage>
</organism>
<dbReference type="InterPro" id="IPR004556">
    <property type="entry name" value="HemK-like"/>
</dbReference>
<dbReference type="HAMAP" id="MF_02126">
    <property type="entry name" value="RF_methyltr_PrmC"/>
    <property type="match status" value="1"/>
</dbReference>
<comment type="catalytic activity">
    <reaction evidence="4 5">
        <text>L-glutaminyl-[peptide chain release factor] + S-adenosyl-L-methionine = N(5)-methyl-L-glutaminyl-[peptide chain release factor] + S-adenosyl-L-homocysteine + H(+)</text>
        <dbReference type="Rhea" id="RHEA:42896"/>
        <dbReference type="Rhea" id="RHEA-COMP:10271"/>
        <dbReference type="Rhea" id="RHEA-COMP:10272"/>
        <dbReference type="ChEBI" id="CHEBI:15378"/>
        <dbReference type="ChEBI" id="CHEBI:30011"/>
        <dbReference type="ChEBI" id="CHEBI:57856"/>
        <dbReference type="ChEBI" id="CHEBI:59789"/>
        <dbReference type="ChEBI" id="CHEBI:61891"/>
        <dbReference type="EC" id="2.1.1.297"/>
    </reaction>
</comment>
<dbReference type="NCBIfam" id="TIGR00536">
    <property type="entry name" value="hemK_fam"/>
    <property type="match status" value="1"/>
</dbReference>
<dbReference type="Proteomes" id="UP000657421">
    <property type="component" value="Unassembled WGS sequence"/>
</dbReference>
<accession>A0ABR7NAR3</accession>
<dbReference type="RefSeq" id="WP_249308749.1">
    <property type="nucleotide sequence ID" value="NZ_JACRSZ010000010.1"/>
</dbReference>
<dbReference type="Gene3D" id="1.10.8.10">
    <property type="entry name" value="DNA helicase RuvA subunit, C-terminal domain"/>
    <property type="match status" value="1"/>
</dbReference>
<evidence type="ECO:0000313" key="8">
    <source>
        <dbReference type="EMBL" id="MBC8573489.1"/>
    </source>
</evidence>
<name>A0ABR7NAR3_9FIRM</name>
<dbReference type="PANTHER" id="PTHR18895">
    <property type="entry name" value="HEMK METHYLTRANSFERASE"/>
    <property type="match status" value="1"/>
</dbReference>
<dbReference type="SUPFAM" id="SSF53335">
    <property type="entry name" value="S-adenosyl-L-methionine-dependent methyltransferases"/>
    <property type="match status" value="1"/>
</dbReference>
<proteinExistence type="inferred from homology"/>
<keyword evidence="3 5" id="KW-0949">S-adenosyl-L-methionine</keyword>
<feature type="domain" description="Release factor glutamine methyltransferase N-terminal" evidence="7">
    <location>
        <begin position="5"/>
        <end position="75"/>
    </location>
</feature>
<evidence type="ECO:0000259" key="6">
    <source>
        <dbReference type="Pfam" id="PF05175"/>
    </source>
</evidence>
<comment type="function">
    <text evidence="5">Methylates the class 1 translation termination release factors RF1/PrfA and RF2/PrfB on the glutamine residue of the universally conserved GGQ motif.</text>
</comment>
<dbReference type="InterPro" id="IPR040758">
    <property type="entry name" value="PrmC_N"/>
</dbReference>
<sequence length="278" mass="31533">MTWQEVLKTGTARLKACGIEEAGQDAWILLEEYGQIDRAHYFLEQTEEMPGELKAQYEQAIEKRAQRIPVQQIIGRQEFCGLNFCVNEHVLIPRQDTECLVEEVLRKIKPGNFVLDVCTGSGCIIISIQKLMKDRCHCFATDISEEALKVARKNAEQLNADVTFWKGDLFESVDGRFDCIVSNPPYIESEVIQGLEPEVREHEPILALDGKEDGLFFYRKIVKEAKNYLQPGGWLLFEIGYLQGSAVTSLLEECGYQNITVKKDLAGLDRIVLASLKK</sequence>
<feature type="binding site" evidence="5">
    <location>
        <position position="142"/>
    </location>
    <ligand>
        <name>S-adenosyl-L-methionine</name>
        <dbReference type="ChEBI" id="CHEBI:59789"/>
    </ligand>
</feature>
<dbReference type="EMBL" id="JACRSZ010000010">
    <property type="protein sequence ID" value="MBC8573489.1"/>
    <property type="molecule type" value="Genomic_DNA"/>
</dbReference>